<reference evidence="2" key="1">
    <citation type="submission" date="2016-10" db="EMBL/GenBank/DDBJ databases">
        <authorList>
            <person name="Varghese N."/>
        </authorList>
    </citation>
    <scope>NUCLEOTIDE SEQUENCE [LARGE SCALE GENOMIC DNA]</scope>
    <source>
        <strain evidence="2">HL 19</strain>
    </source>
</reference>
<organism evidence="1 2">
    <name type="scientific">Thiohalorhabdus denitrificans</name>
    <dbReference type="NCBI Taxonomy" id="381306"/>
    <lineage>
        <taxon>Bacteria</taxon>
        <taxon>Pseudomonadati</taxon>
        <taxon>Pseudomonadota</taxon>
        <taxon>Gammaproteobacteria</taxon>
        <taxon>Thiohalorhabdales</taxon>
        <taxon>Thiohalorhabdaceae</taxon>
        <taxon>Thiohalorhabdus</taxon>
    </lineage>
</organism>
<evidence type="ECO:0000313" key="2">
    <source>
        <dbReference type="Proteomes" id="UP000183104"/>
    </source>
</evidence>
<accession>A0A0P9C8C7</accession>
<gene>
    <name evidence="1" type="ORF">SAMN05661077_1083</name>
</gene>
<proteinExistence type="predicted"/>
<dbReference type="STRING" id="381306.AN478_09775"/>
<name>A0A0P9C8C7_9GAMM</name>
<dbReference type="Proteomes" id="UP000183104">
    <property type="component" value="Unassembled WGS sequence"/>
</dbReference>
<dbReference type="EMBL" id="FMUN01000002">
    <property type="protein sequence ID" value="SCY02539.1"/>
    <property type="molecule type" value="Genomic_DNA"/>
</dbReference>
<dbReference type="RefSeq" id="WP_054966434.1">
    <property type="nucleotide sequence ID" value="NZ_FMUN01000002.1"/>
</dbReference>
<protein>
    <submittedName>
        <fullName evidence="1">Uncharacterized protein</fullName>
    </submittedName>
</protein>
<sequence length="97" mass="11381">MSFNFSTRGRKNLGYLVKDREFISVVNFRLDQEEDEWGRPRVYGDMELKGKNRKPTDYDGPLTIHSNQGYSLNLEITRYLAKGRYAFQVKRANQPTS</sequence>
<evidence type="ECO:0000313" key="1">
    <source>
        <dbReference type="EMBL" id="SCY02539.1"/>
    </source>
</evidence>
<dbReference type="AlphaFoldDB" id="A0A0P9C8C7"/>
<keyword evidence="2" id="KW-1185">Reference proteome</keyword>